<reference evidence="1 4" key="2">
    <citation type="submission" date="2021-07" db="EMBL/GenBank/DDBJ databases">
        <title>A novel phosphonate cluster across the Pantoea species complex is important for pathogenicity in onion.</title>
        <authorList>
            <person name="Zhao M."/>
            <person name="Stice S."/>
            <person name="Shin G.Y."/>
            <person name="Coutinho T."/>
            <person name="Gitaitis R."/>
            <person name="Kvitko B."/>
            <person name="Dutta B."/>
        </authorList>
    </citation>
    <scope>NUCLEOTIDE SEQUENCE [LARGE SCALE GENOMIC DNA]</scope>
    <source>
        <strain evidence="1 4">BD 382</strain>
    </source>
</reference>
<gene>
    <name evidence="2" type="ORF">C7431_11544</name>
    <name evidence="1" type="ORF">KYI95_00275</name>
</gene>
<accession>A0A2V2BB42</accession>
<protein>
    <submittedName>
        <fullName evidence="2">Uncharacterized protein</fullName>
    </submittedName>
</protein>
<organism evidence="2 3">
    <name type="scientific">Pantoea allii</name>
    <dbReference type="NCBI Taxonomy" id="574096"/>
    <lineage>
        <taxon>Bacteria</taxon>
        <taxon>Pseudomonadati</taxon>
        <taxon>Pseudomonadota</taxon>
        <taxon>Gammaproteobacteria</taxon>
        <taxon>Enterobacterales</taxon>
        <taxon>Erwiniaceae</taxon>
        <taxon>Pantoea</taxon>
    </lineage>
</organism>
<evidence type="ECO:0000313" key="4">
    <source>
        <dbReference type="Proteomes" id="UP001197236"/>
    </source>
</evidence>
<evidence type="ECO:0000313" key="1">
    <source>
        <dbReference type="EMBL" id="MBW1255650.1"/>
    </source>
</evidence>
<proteinExistence type="predicted"/>
<sequence length="95" mass="10659">MSSIKLTVKRLYQIRDERMVNTKATARIYAGETLVATEEITGMTESPVSKYLHMAGPSGQAVRVEWDCEGIADMTVTEIERCPCCQHNEPEQAPR</sequence>
<dbReference type="GeneID" id="99736543"/>
<dbReference type="OrthoDB" id="6539735at2"/>
<dbReference type="AlphaFoldDB" id="A0A2V2BB42"/>
<dbReference type="EMBL" id="QGHF01000015">
    <property type="protein sequence ID" value="PWK93449.1"/>
    <property type="molecule type" value="Genomic_DNA"/>
</dbReference>
<dbReference type="Proteomes" id="UP001197236">
    <property type="component" value="Unassembled WGS sequence"/>
</dbReference>
<evidence type="ECO:0000313" key="3">
    <source>
        <dbReference type="Proteomes" id="UP000245981"/>
    </source>
</evidence>
<evidence type="ECO:0000313" key="2">
    <source>
        <dbReference type="EMBL" id="PWK93449.1"/>
    </source>
</evidence>
<dbReference type="RefSeq" id="WP_063879995.1">
    <property type="nucleotide sequence ID" value="NZ_CP125958.1"/>
</dbReference>
<dbReference type="EMBL" id="JAHVXZ010000001">
    <property type="protein sequence ID" value="MBW1255650.1"/>
    <property type="molecule type" value="Genomic_DNA"/>
</dbReference>
<comment type="caution">
    <text evidence="2">The sequence shown here is derived from an EMBL/GenBank/DDBJ whole genome shotgun (WGS) entry which is preliminary data.</text>
</comment>
<reference evidence="2 3" key="1">
    <citation type="submission" date="2018-05" db="EMBL/GenBank/DDBJ databases">
        <title>Genomic Encyclopedia of Type Strains, Phase IV (KMG-V): Genome sequencing to study the core and pangenomes of soil and plant-associated prokaryotes.</title>
        <authorList>
            <person name="Whitman W."/>
        </authorList>
    </citation>
    <scope>NUCLEOTIDE SEQUENCE [LARGE SCALE GENOMIC DNA]</scope>
    <source>
        <strain evidence="2 3">PNA 200-10</strain>
    </source>
</reference>
<name>A0A2V2BB42_9GAMM</name>
<dbReference type="Proteomes" id="UP000245981">
    <property type="component" value="Unassembled WGS sequence"/>
</dbReference>
<keyword evidence="4" id="KW-1185">Reference proteome</keyword>